<keyword evidence="2" id="KW-0540">Nuclease</keyword>
<evidence type="ECO:0000259" key="1">
    <source>
        <dbReference type="Pfam" id="PF04471"/>
    </source>
</evidence>
<dbReference type="PANTHER" id="PTHR30015">
    <property type="entry name" value="MRR RESTRICTION SYSTEM PROTEIN"/>
    <property type="match status" value="1"/>
</dbReference>
<dbReference type="InterPro" id="IPR011335">
    <property type="entry name" value="Restrct_endonuc-II-like"/>
</dbReference>
<evidence type="ECO:0000313" key="3">
    <source>
        <dbReference type="Proteomes" id="UP001207582"/>
    </source>
</evidence>
<dbReference type="InterPro" id="IPR011856">
    <property type="entry name" value="tRNA_endonuc-like_dom_sf"/>
</dbReference>
<name>A0ABT3J4A6_9RHOB</name>
<keyword evidence="3" id="KW-1185">Reference proteome</keyword>
<dbReference type="Pfam" id="PF04471">
    <property type="entry name" value="Mrr_cat"/>
    <property type="match status" value="1"/>
</dbReference>
<reference evidence="2 3" key="1">
    <citation type="submission" date="2022-10" db="EMBL/GenBank/DDBJ databases">
        <title>Defluviimonas sp. CAU 1641 isolated from mud.</title>
        <authorList>
            <person name="Kim W."/>
        </authorList>
    </citation>
    <scope>NUCLEOTIDE SEQUENCE [LARGE SCALE GENOMIC DNA]</scope>
    <source>
        <strain evidence="2 3">CAU 1641</strain>
    </source>
</reference>
<dbReference type="GO" id="GO:0004519">
    <property type="term" value="F:endonuclease activity"/>
    <property type="evidence" value="ECO:0007669"/>
    <property type="project" value="UniProtKB-KW"/>
</dbReference>
<feature type="domain" description="Restriction endonuclease type IV Mrr" evidence="1">
    <location>
        <begin position="208"/>
        <end position="317"/>
    </location>
</feature>
<dbReference type="Proteomes" id="UP001207582">
    <property type="component" value="Unassembled WGS sequence"/>
</dbReference>
<sequence>MTSHNLPAPAVTAAPGRRAWLIRLPKSAATEEAAIATGIVTFDAGVREDLSGHFEREEILDEVMRANPGEKLSRIESLAGQLQLLLNDAQPGDLAICPLRRSGQVGIGQFLPGYEEDPDGRPARRLRWIRTDIPREAFLPDLIHSFGALQHVCELSRNDAARRIEEVLRNGRDPGPSGAARSVLPEDPNEIERLLRNRTLQRMGAVFAGHGLARLVAEILKAKGYRTRLSPPGPDGGVDILAGKGDLGMDDRLVVQVKSGDIVSDSATLQQLEGAMRATKASRGLLVSWGGFARPVLARHAELWFEIRLWGAEDVLEAFLETRDRLPADIRDGLPMRQVWLL</sequence>
<dbReference type="SUPFAM" id="SSF52980">
    <property type="entry name" value="Restriction endonuclease-like"/>
    <property type="match status" value="1"/>
</dbReference>
<protein>
    <submittedName>
        <fullName evidence="2">Restriction endonuclease</fullName>
        <ecNumber evidence="2">3.1.21.-</ecNumber>
    </submittedName>
</protein>
<evidence type="ECO:0000313" key="2">
    <source>
        <dbReference type="EMBL" id="MCW3782501.1"/>
    </source>
</evidence>
<keyword evidence="2" id="KW-0255">Endonuclease</keyword>
<proteinExistence type="predicted"/>
<dbReference type="InterPro" id="IPR007560">
    <property type="entry name" value="Restrct_endonuc_IV_Mrr"/>
</dbReference>
<keyword evidence="2" id="KW-0378">Hydrolase</keyword>
<dbReference type="GO" id="GO:0016787">
    <property type="term" value="F:hydrolase activity"/>
    <property type="evidence" value="ECO:0007669"/>
    <property type="project" value="UniProtKB-KW"/>
</dbReference>
<dbReference type="InterPro" id="IPR052906">
    <property type="entry name" value="Type_IV_Methyl-Rstrct_Enzyme"/>
</dbReference>
<dbReference type="EMBL" id="JAPDOG010000011">
    <property type="protein sequence ID" value="MCW3782501.1"/>
    <property type="molecule type" value="Genomic_DNA"/>
</dbReference>
<dbReference type="PANTHER" id="PTHR30015:SF7">
    <property type="entry name" value="TYPE IV METHYL-DIRECTED RESTRICTION ENZYME ECOKMRR"/>
    <property type="match status" value="1"/>
</dbReference>
<dbReference type="Gene3D" id="3.40.1350.10">
    <property type="match status" value="1"/>
</dbReference>
<dbReference type="RefSeq" id="WP_264772234.1">
    <property type="nucleotide sequence ID" value="NZ_JAPDOG010000011.1"/>
</dbReference>
<gene>
    <name evidence="2" type="ORF">OM960_12995</name>
</gene>
<comment type="caution">
    <text evidence="2">The sequence shown here is derived from an EMBL/GenBank/DDBJ whole genome shotgun (WGS) entry which is preliminary data.</text>
</comment>
<dbReference type="EC" id="3.1.21.-" evidence="2"/>
<organism evidence="2 3">
    <name type="scientific">Defluviimonas salinarum</name>
    <dbReference type="NCBI Taxonomy" id="2992147"/>
    <lineage>
        <taxon>Bacteria</taxon>
        <taxon>Pseudomonadati</taxon>
        <taxon>Pseudomonadota</taxon>
        <taxon>Alphaproteobacteria</taxon>
        <taxon>Rhodobacterales</taxon>
        <taxon>Paracoccaceae</taxon>
        <taxon>Albidovulum</taxon>
    </lineage>
</organism>
<accession>A0ABT3J4A6</accession>